<dbReference type="AlphaFoldDB" id="A0A0C9XLV2"/>
<keyword evidence="2" id="KW-1185">Reference proteome</keyword>
<evidence type="ECO:0000313" key="1">
    <source>
        <dbReference type="EMBL" id="KIK13355.1"/>
    </source>
</evidence>
<dbReference type="EMBL" id="KN834001">
    <property type="protein sequence ID" value="KIK13355.1"/>
    <property type="molecule type" value="Genomic_DNA"/>
</dbReference>
<dbReference type="HOGENOM" id="CLU_2197981_0_0_1"/>
<dbReference type="Proteomes" id="UP000054018">
    <property type="component" value="Unassembled WGS sequence"/>
</dbReference>
<name>A0A0C9XLV2_9AGAM</name>
<reference evidence="1 2" key="1">
    <citation type="submission" date="2014-04" db="EMBL/GenBank/DDBJ databases">
        <authorList>
            <consortium name="DOE Joint Genome Institute"/>
            <person name="Kuo A."/>
            <person name="Kohler A."/>
            <person name="Costa M.D."/>
            <person name="Nagy L.G."/>
            <person name="Floudas D."/>
            <person name="Copeland A."/>
            <person name="Barry K.W."/>
            <person name="Cichocki N."/>
            <person name="Veneault-Fourrey C."/>
            <person name="LaButti K."/>
            <person name="Lindquist E.A."/>
            <person name="Lipzen A."/>
            <person name="Lundell T."/>
            <person name="Morin E."/>
            <person name="Murat C."/>
            <person name="Sun H."/>
            <person name="Tunlid A."/>
            <person name="Henrissat B."/>
            <person name="Grigoriev I.V."/>
            <person name="Hibbett D.S."/>
            <person name="Martin F."/>
            <person name="Nordberg H.P."/>
            <person name="Cantor M.N."/>
            <person name="Hua S.X."/>
        </authorList>
    </citation>
    <scope>NUCLEOTIDE SEQUENCE [LARGE SCALE GENOMIC DNA]</scope>
    <source>
        <strain evidence="1 2">441</strain>
    </source>
</reference>
<reference evidence="2" key="2">
    <citation type="submission" date="2015-01" db="EMBL/GenBank/DDBJ databases">
        <title>Evolutionary Origins and Diversification of the Mycorrhizal Mutualists.</title>
        <authorList>
            <consortium name="DOE Joint Genome Institute"/>
            <consortium name="Mycorrhizal Genomics Consortium"/>
            <person name="Kohler A."/>
            <person name="Kuo A."/>
            <person name="Nagy L.G."/>
            <person name="Floudas D."/>
            <person name="Copeland A."/>
            <person name="Barry K.W."/>
            <person name="Cichocki N."/>
            <person name="Veneault-Fourrey C."/>
            <person name="LaButti K."/>
            <person name="Lindquist E.A."/>
            <person name="Lipzen A."/>
            <person name="Lundell T."/>
            <person name="Morin E."/>
            <person name="Murat C."/>
            <person name="Riley R."/>
            <person name="Ohm R."/>
            <person name="Sun H."/>
            <person name="Tunlid A."/>
            <person name="Henrissat B."/>
            <person name="Grigoriev I.V."/>
            <person name="Hibbett D.S."/>
            <person name="Martin F."/>
        </authorList>
    </citation>
    <scope>NUCLEOTIDE SEQUENCE [LARGE SCALE GENOMIC DNA]</scope>
    <source>
        <strain evidence="2">441</strain>
    </source>
</reference>
<protein>
    <submittedName>
        <fullName evidence="1">Uncharacterized protein</fullName>
    </submittedName>
</protein>
<organism evidence="1 2">
    <name type="scientific">Pisolithus microcarpus 441</name>
    <dbReference type="NCBI Taxonomy" id="765257"/>
    <lineage>
        <taxon>Eukaryota</taxon>
        <taxon>Fungi</taxon>
        <taxon>Dikarya</taxon>
        <taxon>Basidiomycota</taxon>
        <taxon>Agaricomycotina</taxon>
        <taxon>Agaricomycetes</taxon>
        <taxon>Agaricomycetidae</taxon>
        <taxon>Boletales</taxon>
        <taxon>Sclerodermatineae</taxon>
        <taxon>Pisolithaceae</taxon>
        <taxon>Pisolithus</taxon>
    </lineage>
</organism>
<gene>
    <name evidence="1" type="ORF">PISMIDRAFT_688687</name>
</gene>
<evidence type="ECO:0000313" key="2">
    <source>
        <dbReference type="Proteomes" id="UP000054018"/>
    </source>
</evidence>
<accession>A0A0C9XLV2</accession>
<proteinExistence type="predicted"/>
<sequence length="108" mass="12061">MVGGEQSKTLESTWSIWAPTHPGLPCVPTTTGNGIMANQLTHVYVLPRRWTRKIPRRLGKMLRNNEVVWVSSQSRRTTTVAKRNVVLQLQSGASSSQFSEGKGRREGE</sequence>